<dbReference type="Proteomes" id="UP001583186">
    <property type="component" value="Unassembled WGS sequence"/>
</dbReference>
<feature type="compositionally biased region" description="Low complexity" evidence="1">
    <location>
        <begin position="14"/>
        <end position="25"/>
    </location>
</feature>
<feature type="region of interest" description="Disordered" evidence="1">
    <location>
        <begin position="101"/>
        <end position="123"/>
    </location>
</feature>
<feature type="compositionally biased region" description="Low complexity" evidence="1">
    <location>
        <begin position="45"/>
        <end position="54"/>
    </location>
</feature>
<proteinExistence type="predicted"/>
<organism evidence="2 3">
    <name type="scientific">Sporothrix stenoceras</name>
    <dbReference type="NCBI Taxonomy" id="5173"/>
    <lineage>
        <taxon>Eukaryota</taxon>
        <taxon>Fungi</taxon>
        <taxon>Dikarya</taxon>
        <taxon>Ascomycota</taxon>
        <taxon>Pezizomycotina</taxon>
        <taxon>Sordariomycetes</taxon>
        <taxon>Sordariomycetidae</taxon>
        <taxon>Ophiostomatales</taxon>
        <taxon>Ophiostomataceae</taxon>
        <taxon>Sporothrix</taxon>
    </lineage>
</organism>
<evidence type="ECO:0000313" key="2">
    <source>
        <dbReference type="EMBL" id="KAL1887332.1"/>
    </source>
</evidence>
<accession>A0ABR3YHL7</accession>
<gene>
    <name evidence="2" type="ORF">Sste5346_010290</name>
</gene>
<comment type="caution">
    <text evidence="2">The sequence shown here is derived from an EMBL/GenBank/DDBJ whole genome shotgun (WGS) entry which is preliminary data.</text>
</comment>
<dbReference type="EMBL" id="JAWCUI010000127">
    <property type="protein sequence ID" value="KAL1887332.1"/>
    <property type="molecule type" value="Genomic_DNA"/>
</dbReference>
<feature type="region of interest" description="Disordered" evidence="1">
    <location>
        <begin position="1"/>
        <end position="66"/>
    </location>
</feature>
<feature type="compositionally biased region" description="Low complexity" evidence="1">
    <location>
        <begin position="108"/>
        <end position="119"/>
    </location>
</feature>
<feature type="region of interest" description="Disordered" evidence="1">
    <location>
        <begin position="143"/>
        <end position="215"/>
    </location>
</feature>
<keyword evidence="3" id="KW-1185">Reference proteome</keyword>
<reference evidence="2 3" key="1">
    <citation type="journal article" date="2024" name="IMA Fungus">
        <title>IMA Genome - F19 : A genome assembly and annotation guide to empower mycologists, including annotated draft genome sequences of Ceratocystis pirilliformis, Diaporthe australafricana, Fusarium ophioides, Paecilomyces lecythidis, and Sporothrix stenoceras.</title>
        <authorList>
            <person name="Aylward J."/>
            <person name="Wilson A.M."/>
            <person name="Visagie C.M."/>
            <person name="Spraker J."/>
            <person name="Barnes I."/>
            <person name="Buitendag C."/>
            <person name="Ceriani C."/>
            <person name="Del Mar Angel L."/>
            <person name="du Plessis D."/>
            <person name="Fuchs T."/>
            <person name="Gasser K."/>
            <person name="Kramer D."/>
            <person name="Li W."/>
            <person name="Munsamy K."/>
            <person name="Piso A."/>
            <person name="Price J.L."/>
            <person name="Sonnekus B."/>
            <person name="Thomas C."/>
            <person name="van der Nest A."/>
            <person name="van Dijk A."/>
            <person name="van Heerden A."/>
            <person name="van Vuuren N."/>
            <person name="Yilmaz N."/>
            <person name="Duong T.A."/>
            <person name="van der Merwe N.A."/>
            <person name="Wingfield M.J."/>
            <person name="Wingfield B.D."/>
        </authorList>
    </citation>
    <scope>NUCLEOTIDE SEQUENCE [LARGE SCALE GENOMIC DNA]</scope>
    <source>
        <strain evidence="2 3">CMW 5346</strain>
    </source>
</reference>
<evidence type="ECO:0000256" key="1">
    <source>
        <dbReference type="SAM" id="MobiDB-lite"/>
    </source>
</evidence>
<name>A0ABR3YHL7_9PEZI</name>
<protein>
    <submittedName>
        <fullName evidence="2">Uncharacterized protein</fullName>
    </submittedName>
</protein>
<evidence type="ECO:0000313" key="3">
    <source>
        <dbReference type="Proteomes" id="UP001583186"/>
    </source>
</evidence>
<sequence>MHTLASSMPRLFGRSQTPTPSQSQPQEPPAPRAKLVRRTGDHFTPLGHPGHPGHTGYSGYQSPASFEPLHREGSIISASLASASASGYEVLLNGPDRSSLCGSIGSGQNQHHPTQNQQHQQHRYYAVRSQRNLHRSWLAAADARRLSGPGGERPPPRKLVKDPGGSARPSAAHEIPDEDGDLRRKAVVGGAGQNNSQSTAGLDRGSFGGPGSLGIRRKISRWRDLKW</sequence>